<gene>
    <name evidence="1" type="ORF">O181_065126</name>
</gene>
<dbReference type="EMBL" id="AVOT02031794">
    <property type="protein sequence ID" value="MBW0525411.1"/>
    <property type="molecule type" value="Genomic_DNA"/>
</dbReference>
<evidence type="ECO:0000313" key="2">
    <source>
        <dbReference type="Proteomes" id="UP000765509"/>
    </source>
</evidence>
<evidence type="ECO:0000313" key="1">
    <source>
        <dbReference type="EMBL" id="MBW0525411.1"/>
    </source>
</evidence>
<sequence>MALSIWESLSQHGMVNQLFTITGDNAANKSAIVTSIEHKFNGLNIPWPTSSPYYRCACHVINLVAKDLLSHMGQLSNEDYEFFDDYLAVHHPPIEDSDDDEPTTGRESL</sequence>
<proteinExistence type="predicted"/>
<organism evidence="1 2">
    <name type="scientific">Austropuccinia psidii MF-1</name>
    <dbReference type="NCBI Taxonomy" id="1389203"/>
    <lineage>
        <taxon>Eukaryota</taxon>
        <taxon>Fungi</taxon>
        <taxon>Dikarya</taxon>
        <taxon>Basidiomycota</taxon>
        <taxon>Pucciniomycotina</taxon>
        <taxon>Pucciniomycetes</taxon>
        <taxon>Pucciniales</taxon>
        <taxon>Sphaerophragmiaceae</taxon>
        <taxon>Austropuccinia</taxon>
    </lineage>
</organism>
<keyword evidence="2" id="KW-1185">Reference proteome</keyword>
<protein>
    <submittedName>
        <fullName evidence="1">Uncharacterized protein</fullName>
    </submittedName>
</protein>
<name>A0A9Q3EV21_9BASI</name>
<reference evidence="1" key="1">
    <citation type="submission" date="2021-03" db="EMBL/GenBank/DDBJ databases">
        <title>Draft genome sequence of rust myrtle Austropuccinia psidii MF-1, a brazilian biotype.</title>
        <authorList>
            <person name="Quecine M.C."/>
            <person name="Pachon D.M.R."/>
            <person name="Bonatelli M.L."/>
            <person name="Correr F.H."/>
            <person name="Franceschini L.M."/>
            <person name="Leite T.F."/>
            <person name="Margarido G.R.A."/>
            <person name="Almeida C.A."/>
            <person name="Ferrarezi J.A."/>
            <person name="Labate C.A."/>
        </authorList>
    </citation>
    <scope>NUCLEOTIDE SEQUENCE</scope>
    <source>
        <strain evidence="1">MF-1</strain>
    </source>
</reference>
<dbReference type="OrthoDB" id="3259198at2759"/>
<comment type="caution">
    <text evidence="1">The sequence shown here is derived from an EMBL/GenBank/DDBJ whole genome shotgun (WGS) entry which is preliminary data.</text>
</comment>
<dbReference type="Proteomes" id="UP000765509">
    <property type="component" value="Unassembled WGS sequence"/>
</dbReference>
<accession>A0A9Q3EV21</accession>
<dbReference type="AlphaFoldDB" id="A0A9Q3EV21"/>